<keyword evidence="3 9" id="KW-1003">Cell membrane</keyword>
<dbReference type="InterPro" id="IPR003369">
    <property type="entry name" value="TatA/B/E"/>
</dbReference>
<dbReference type="Pfam" id="PF02416">
    <property type="entry name" value="TatA_B_E"/>
    <property type="match status" value="1"/>
</dbReference>
<dbReference type="Proteomes" id="UP000279841">
    <property type="component" value="Chromosome"/>
</dbReference>
<keyword evidence="6 9" id="KW-1133">Transmembrane helix</keyword>
<dbReference type="GO" id="GO:0033281">
    <property type="term" value="C:TAT protein transport complex"/>
    <property type="evidence" value="ECO:0007669"/>
    <property type="project" value="UniProtKB-UniRule"/>
</dbReference>
<dbReference type="GO" id="GO:0043953">
    <property type="term" value="P:protein transport by the Tat complex"/>
    <property type="evidence" value="ECO:0007669"/>
    <property type="project" value="UniProtKB-UniRule"/>
</dbReference>
<dbReference type="Proteomes" id="UP000825379">
    <property type="component" value="Chromosome"/>
</dbReference>
<evidence type="ECO:0000313" key="11">
    <source>
        <dbReference type="EMBL" id="VCU53385.1"/>
    </source>
</evidence>
<dbReference type="RefSeq" id="WP_011172713.1">
    <property type="nucleotide sequence ID" value="NZ_AP019801.1"/>
</dbReference>
<dbReference type="PANTHER" id="PTHR42982">
    <property type="entry name" value="SEC-INDEPENDENT PROTEIN TRANSLOCASE PROTEIN TATA"/>
    <property type="match status" value="1"/>
</dbReference>
<comment type="function">
    <text evidence="9">Part of the twin-arginine translocation (Tat) system that transports large folded proteins containing a characteristic twin-arginine motif in their signal peptide across membranes. TatA could form the protein-conducting channel of the Tat system.</text>
</comment>
<sequence>MNLGPMEIILILLIVLLLFGAKKLPELARGIGQAAREFRKGIQEEEKKEEPKA</sequence>
<dbReference type="EMBL" id="AP024926">
    <property type="protein sequence ID" value="BCZ86498.1"/>
    <property type="molecule type" value="Genomic_DNA"/>
</dbReference>
<dbReference type="NCBIfam" id="TIGR01411">
    <property type="entry name" value="tatAE"/>
    <property type="match status" value="1"/>
</dbReference>
<reference evidence="10" key="2">
    <citation type="submission" date="2021-07" db="EMBL/GenBank/DDBJ databases">
        <title>Complete genome sequences of four Thermus thermophilus strains isolated from Arima Hot Spring in Japan.</title>
        <authorList>
            <person name="Tomariguchi N."/>
            <person name="Ueno Y."/>
            <person name="Miyazaki K."/>
        </authorList>
    </citation>
    <scope>NUCLEOTIDE SEQUENCE</scope>
    <source>
        <strain evidence="10">AA1-1</strain>
    </source>
</reference>
<evidence type="ECO:0000256" key="4">
    <source>
        <dbReference type="ARBA" id="ARBA00022692"/>
    </source>
</evidence>
<evidence type="ECO:0000256" key="9">
    <source>
        <dbReference type="HAMAP-Rule" id="MF_00236"/>
    </source>
</evidence>
<dbReference type="EMBL" id="LR027517">
    <property type="protein sequence ID" value="VCU53385.1"/>
    <property type="molecule type" value="Genomic_DNA"/>
</dbReference>
<dbReference type="OMA" id="AFHEENE"/>
<dbReference type="GO" id="GO:0008320">
    <property type="term" value="F:protein transmembrane transporter activity"/>
    <property type="evidence" value="ECO:0007669"/>
    <property type="project" value="UniProtKB-UniRule"/>
</dbReference>
<keyword evidence="2 9" id="KW-0813">Transport</keyword>
<evidence type="ECO:0000256" key="2">
    <source>
        <dbReference type="ARBA" id="ARBA00022448"/>
    </source>
</evidence>
<evidence type="ECO:0000256" key="5">
    <source>
        <dbReference type="ARBA" id="ARBA00022927"/>
    </source>
</evidence>
<gene>
    <name evidence="11" type="primary">tatAy</name>
    <name evidence="9" type="synonym">tatA</name>
    <name evidence="10" type="synonym">tatA_2</name>
    <name evidence="10" type="ORF">TthAA11_06800</name>
    <name evidence="11" type="ORF">TTHN1_01154</name>
</gene>
<dbReference type="AlphaFoldDB" id="A0A3P4AQF5"/>
<reference evidence="11 12" key="1">
    <citation type="submission" date="2018-10" db="EMBL/GenBank/DDBJ databases">
        <authorList>
            <person name="Peiro R."/>
            <person name="Begona"/>
            <person name="Cbmso G."/>
            <person name="Lopez M."/>
            <person name="Gonzalez S."/>
            <person name="Sacristan E."/>
            <person name="Castillo E."/>
        </authorList>
    </citation>
    <scope>NUCLEOTIDE SEQUENCE [LARGE SCALE GENOMIC DNA]</scope>
    <source>
        <strain evidence="11">TTHNAR1</strain>
    </source>
</reference>
<dbReference type="HAMAP" id="MF_00236">
    <property type="entry name" value="TatA_E"/>
    <property type="match status" value="1"/>
</dbReference>
<dbReference type="Gene3D" id="1.20.5.3310">
    <property type="match status" value="1"/>
</dbReference>
<evidence type="ECO:0000256" key="8">
    <source>
        <dbReference type="ARBA" id="ARBA00023136"/>
    </source>
</evidence>
<keyword evidence="4 9" id="KW-0812">Transmembrane</keyword>
<keyword evidence="8 9" id="KW-0472">Membrane</keyword>
<name>A0A3P4AQF5_THETH</name>
<evidence type="ECO:0000256" key="3">
    <source>
        <dbReference type="ARBA" id="ARBA00022475"/>
    </source>
</evidence>
<evidence type="ECO:0000256" key="7">
    <source>
        <dbReference type="ARBA" id="ARBA00023010"/>
    </source>
</evidence>
<organism evidence="11 12">
    <name type="scientific">Thermus thermophilus</name>
    <dbReference type="NCBI Taxonomy" id="274"/>
    <lineage>
        <taxon>Bacteria</taxon>
        <taxon>Thermotogati</taxon>
        <taxon>Deinococcota</taxon>
        <taxon>Deinococci</taxon>
        <taxon>Thermales</taxon>
        <taxon>Thermaceae</taxon>
        <taxon>Thermus</taxon>
    </lineage>
</organism>
<proteinExistence type="inferred from homology"/>
<comment type="subunit">
    <text evidence="9">Forms a complex with TatC.</text>
</comment>
<evidence type="ECO:0000313" key="10">
    <source>
        <dbReference type="EMBL" id="BCZ86498.1"/>
    </source>
</evidence>
<evidence type="ECO:0000256" key="1">
    <source>
        <dbReference type="ARBA" id="ARBA00004162"/>
    </source>
</evidence>
<dbReference type="PANTHER" id="PTHR42982:SF1">
    <property type="entry name" value="SEC-INDEPENDENT PROTEIN TRANSLOCASE PROTEIN TATA"/>
    <property type="match status" value="1"/>
</dbReference>
<keyword evidence="7 9" id="KW-0811">Translocation</keyword>
<keyword evidence="5 9" id="KW-0653">Protein transport</keyword>
<comment type="similarity">
    <text evidence="9">Belongs to the TatA/E family.</text>
</comment>
<evidence type="ECO:0000313" key="12">
    <source>
        <dbReference type="Proteomes" id="UP000279841"/>
    </source>
</evidence>
<accession>A0A3P4AQF5</accession>
<dbReference type="GeneID" id="3169026"/>
<comment type="subcellular location">
    <subcellularLocation>
        <location evidence="1 9">Cell membrane</location>
        <topology evidence="1 9">Single-pass membrane protein</topology>
    </subcellularLocation>
</comment>
<evidence type="ECO:0000256" key="6">
    <source>
        <dbReference type="ARBA" id="ARBA00022989"/>
    </source>
</evidence>
<dbReference type="InterPro" id="IPR006312">
    <property type="entry name" value="TatA/E"/>
</dbReference>
<protein>
    <recommendedName>
        <fullName evidence="9">Sec-independent protein translocase protein TatA</fullName>
    </recommendedName>
</protein>